<evidence type="ECO:0000313" key="3">
    <source>
        <dbReference type="Proteomes" id="UP000198618"/>
    </source>
</evidence>
<dbReference type="EMBL" id="FOHE01000006">
    <property type="protein sequence ID" value="SET16650.1"/>
    <property type="molecule type" value="Genomic_DNA"/>
</dbReference>
<dbReference type="Pfam" id="PF10011">
    <property type="entry name" value="DUF2254"/>
    <property type="match status" value="1"/>
</dbReference>
<organism evidence="2 3">
    <name type="scientific">Oceanobacillus limi</name>
    <dbReference type="NCBI Taxonomy" id="930131"/>
    <lineage>
        <taxon>Bacteria</taxon>
        <taxon>Bacillati</taxon>
        <taxon>Bacillota</taxon>
        <taxon>Bacilli</taxon>
        <taxon>Bacillales</taxon>
        <taxon>Bacillaceae</taxon>
        <taxon>Oceanobacillus</taxon>
    </lineage>
</organism>
<feature type="transmembrane region" description="Helical" evidence="1">
    <location>
        <begin position="15"/>
        <end position="36"/>
    </location>
</feature>
<dbReference type="InterPro" id="IPR018723">
    <property type="entry name" value="DUF2254_membrane"/>
</dbReference>
<feature type="transmembrane region" description="Helical" evidence="1">
    <location>
        <begin position="135"/>
        <end position="155"/>
    </location>
</feature>
<protein>
    <submittedName>
        <fullName evidence="2">Uncharacterized membrane protein</fullName>
    </submittedName>
</protein>
<reference evidence="2 3" key="1">
    <citation type="submission" date="2016-10" db="EMBL/GenBank/DDBJ databases">
        <authorList>
            <person name="de Groot N.N."/>
        </authorList>
    </citation>
    <scope>NUCLEOTIDE SEQUENCE [LARGE SCALE GENOMIC DNA]</scope>
    <source>
        <strain evidence="2 3">IBRC-M 10780</strain>
    </source>
</reference>
<keyword evidence="1" id="KW-0812">Transmembrane</keyword>
<keyword evidence="1" id="KW-1133">Transmembrane helix</keyword>
<name>A0A1I0CCC1_9BACI</name>
<sequence length="432" mass="50325">MFKGFKVWIKMRDSFWFVPTVYSVVSLVLVVLLHQVDEWLLRYQKEELPNLLIIDDNIARGLYTSLVTAILTMTTISFSVIMVVLTTYSSQFSQRTLQDFMQSRITHHILGVFCFGFIFALVNLIVLGAHDTVSGPVLMVIIAVVSLGFFIYFIHHASRWLQVSRLVDFIHVDSTRVIENLKQKKKYGEHEAWDDKEIEEIKTVVYDVHATASGYIQKIDWLFLVNWAKKNGCIIEIPYHIGAYVTKHLPMLKIYQLKSQEQCEGLDSIHECIIIGNERTDLEDIEFNIQKLVEIAIKAVSPSVNDPDTAISCINRIGSILGELGRDFKEVRYLTDENEQLRVIKQAHSYEEYLYKSFQQIIFYGREDVSVGYSILDVLYKITLIIENWTIIRKIWAFHYHIINVFDMESMNELDRKHMEAIYRKLREACGK</sequence>
<feature type="transmembrane region" description="Helical" evidence="1">
    <location>
        <begin position="109"/>
        <end position="129"/>
    </location>
</feature>
<keyword evidence="1" id="KW-0472">Membrane</keyword>
<accession>A0A1I0CCC1</accession>
<keyword evidence="3" id="KW-1185">Reference proteome</keyword>
<dbReference type="RefSeq" id="WP_090868795.1">
    <property type="nucleotide sequence ID" value="NZ_FOHE01000006.1"/>
</dbReference>
<dbReference type="AlphaFoldDB" id="A0A1I0CCC1"/>
<evidence type="ECO:0000313" key="2">
    <source>
        <dbReference type="EMBL" id="SET16650.1"/>
    </source>
</evidence>
<evidence type="ECO:0000256" key="1">
    <source>
        <dbReference type="SAM" id="Phobius"/>
    </source>
</evidence>
<gene>
    <name evidence="2" type="ORF">SAMN05216389_106129</name>
</gene>
<dbReference type="OrthoDB" id="2955631at2"/>
<dbReference type="Proteomes" id="UP000198618">
    <property type="component" value="Unassembled WGS sequence"/>
</dbReference>
<proteinExistence type="predicted"/>
<feature type="transmembrane region" description="Helical" evidence="1">
    <location>
        <begin position="66"/>
        <end position="88"/>
    </location>
</feature>